<dbReference type="SUPFAM" id="SSF51004">
    <property type="entry name" value="C-terminal (heme d1) domain of cytochrome cd1-nitrite reductase"/>
    <property type="match status" value="1"/>
</dbReference>
<gene>
    <name evidence="3" type="ORF">ACFPT7_18915</name>
</gene>
<name>A0ABW1EM76_9BACT</name>
<dbReference type="PROSITE" id="PS51318">
    <property type="entry name" value="TAT"/>
    <property type="match status" value="1"/>
</dbReference>
<dbReference type="EMBL" id="JBHSPH010000009">
    <property type="protein sequence ID" value="MFC5864385.1"/>
    <property type="molecule type" value="Genomic_DNA"/>
</dbReference>
<keyword evidence="2" id="KW-0119">Carbohydrate metabolism</keyword>
<comment type="caution">
    <text evidence="3">The sequence shown here is derived from an EMBL/GenBank/DDBJ whole genome shotgun (WGS) entry which is preliminary data.</text>
</comment>
<dbReference type="Proteomes" id="UP001596091">
    <property type="component" value="Unassembled WGS sequence"/>
</dbReference>
<reference evidence="4" key="1">
    <citation type="journal article" date="2019" name="Int. J. Syst. Evol. Microbiol.">
        <title>The Global Catalogue of Microorganisms (GCM) 10K type strain sequencing project: providing services to taxonomists for standard genome sequencing and annotation.</title>
        <authorList>
            <consortium name="The Broad Institute Genomics Platform"/>
            <consortium name="The Broad Institute Genome Sequencing Center for Infectious Disease"/>
            <person name="Wu L."/>
            <person name="Ma J."/>
        </authorList>
    </citation>
    <scope>NUCLEOTIDE SEQUENCE [LARGE SCALE GENOMIC DNA]</scope>
    <source>
        <strain evidence="4">JCM 4087</strain>
    </source>
</reference>
<dbReference type="Gene3D" id="2.130.10.10">
    <property type="entry name" value="YVTN repeat-like/Quinoprotein amine dehydrogenase"/>
    <property type="match status" value="1"/>
</dbReference>
<evidence type="ECO:0000313" key="3">
    <source>
        <dbReference type="EMBL" id="MFC5864385.1"/>
    </source>
</evidence>
<dbReference type="InterPro" id="IPR050282">
    <property type="entry name" value="Cycloisomerase_2"/>
</dbReference>
<dbReference type="PANTHER" id="PTHR30344:SF1">
    <property type="entry name" value="6-PHOSPHOGLUCONOLACTONASE"/>
    <property type="match status" value="1"/>
</dbReference>
<dbReference type="PANTHER" id="PTHR30344">
    <property type="entry name" value="6-PHOSPHOGLUCONOLACTONASE-RELATED"/>
    <property type="match status" value="1"/>
</dbReference>
<protein>
    <submittedName>
        <fullName evidence="3">Lactonase family protein</fullName>
    </submittedName>
</protein>
<dbReference type="Pfam" id="PF10282">
    <property type="entry name" value="Lactonase"/>
    <property type="match status" value="1"/>
</dbReference>
<sequence length="390" mass="41957">MANRSRRDFLLASSALTLATQLPASLFSESAANPKRILVGSDTPNGILSFGWDAKTGALTPQEIAGVIPQSTWIDLSPDRRFLYVACELNEFEGKPSGSVASFKMPAPGSGGKLTLLSNVQAHGKGTCHLNTDHTGRVVICANYAGGTAASFLSTNGKLSEAVWTETYQGYPGHGPVADRQEMAHAHFACISPDNRFVFINDLGADKIHIYRIDVATGKLTPAGTFHSHPGAGPRTLHFHRNGHIAYCVNELTKSVYVLAWHEQEPNFTIEQEVDLLPKGDPGTGSTACDAVLTRDGRFAYFANRGNDFLMSFRIDPASGKLAPLGSKPRTTCGGHIPRNFTLDPTERWMLVANQGSSNLTVIARNPETGELADKGTNYPAATPMCIVFV</sequence>
<evidence type="ECO:0000256" key="2">
    <source>
        <dbReference type="ARBA" id="ARBA00022526"/>
    </source>
</evidence>
<organism evidence="3 4">
    <name type="scientific">Acidicapsa dinghuensis</name>
    <dbReference type="NCBI Taxonomy" id="2218256"/>
    <lineage>
        <taxon>Bacteria</taxon>
        <taxon>Pseudomonadati</taxon>
        <taxon>Acidobacteriota</taxon>
        <taxon>Terriglobia</taxon>
        <taxon>Terriglobales</taxon>
        <taxon>Acidobacteriaceae</taxon>
        <taxon>Acidicapsa</taxon>
    </lineage>
</organism>
<dbReference type="InterPro" id="IPR006311">
    <property type="entry name" value="TAT_signal"/>
</dbReference>
<dbReference type="InterPro" id="IPR015943">
    <property type="entry name" value="WD40/YVTN_repeat-like_dom_sf"/>
</dbReference>
<keyword evidence="2" id="KW-0313">Glucose metabolism</keyword>
<dbReference type="InterPro" id="IPR019405">
    <property type="entry name" value="Lactonase_7-beta_prop"/>
</dbReference>
<dbReference type="RefSeq" id="WP_263342121.1">
    <property type="nucleotide sequence ID" value="NZ_JAGSYH010000009.1"/>
</dbReference>
<keyword evidence="4" id="KW-1185">Reference proteome</keyword>
<evidence type="ECO:0000256" key="1">
    <source>
        <dbReference type="ARBA" id="ARBA00005564"/>
    </source>
</evidence>
<dbReference type="InterPro" id="IPR011048">
    <property type="entry name" value="Haem_d1_sf"/>
</dbReference>
<accession>A0ABW1EM76</accession>
<proteinExistence type="inferred from homology"/>
<comment type="similarity">
    <text evidence="1">Belongs to the cycloisomerase 2 family.</text>
</comment>
<evidence type="ECO:0000313" key="4">
    <source>
        <dbReference type="Proteomes" id="UP001596091"/>
    </source>
</evidence>